<dbReference type="AlphaFoldDB" id="A0A5N4B5R7"/>
<dbReference type="InParanoid" id="A0A5N4B5R7"/>
<feature type="compositionally biased region" description="Polar residues" evidence="1">
    <location>
        <begin position="202"/>
        <end position="213"/>
    </location>
</feature>
<evidence type="ECO:0008006" key="4">
    <source>
        <dbReference type="Google" id="ProtNLM"/>
    </source>
</evidence>
<protein>
    <recommendedName>
        <fullName evidence="4">DDE-1 domain-containing protein</fullName>
    </recommendedName>
</protein>
<evidence type="ECO:0000313" key="2">
    <source>
        <dbReference type="EMBL" id="KAB0804894.1"/>
    </source>
</evidence>
<dbReference type="EMBL" id="VVIM01000001">
    <property type="protein sequence ID" value="KAB0804894.1"/>
    <property type="molecule type" value="Genomic_DNA"/>
</dbReference>
<feature type="compositionally biased region" description="Acidic residues" evidence="1">
    <location>
        <begin position="236"/>
        <end position="246"/>
    </location>
</feature>
<dbReference type="Proteomes" id="UP000327044">
    <property type="component" value="Unassembled WGS sequence"/>
</dbReference>
<organism evidence="2 3">
    <name type="scientific">Photinus pyralis</name>
    <name type="common">Common eastern firefly</name>
    <name type="synonym">Lampyris pyralis</name>
    <dbReference type="NCBI Taxonomy" id="7054"/>
    <lineage>
        <taxon>Eukaryota</taxon>
        <taxon>Metazoa</taxon>
        <taxon>Ecdysozoa</taxon>
        <taxon>Arthropoda</taxon>
        <taxon>Hexapoda</taxon>
        <taxon>Insecta</taxon>
        <taxon>Pterygota</taxon>
        <taxon>Neoptera</taxon>
        <taxon>Endopterygota</taxon>
        <taxon>Coleoptera</taxon>
        <taxon>Polyphaga</taxon>
        <taxon>Elateriformia</taxon>
        <taxon>Elateroidea</taxon>
        <taxon>Lampyridae</taxon>
        <taxon>Lampyrinae</taxon>
        <taxon>Photinus</taxon>
    </lineage>
</organism>
<feature type="region of interest" description="Disordered" evidence="1">
    <location>
        <begin position="182"/>
        <end position="246"/>
    </location>
</feature>
<reference evidence="2 3" key="1">
    <citation type="journal article" date="2018" name="Elife">
        <title>Firefly genomes illuminate parallel origins of bioluminescence in beetles.</title>
        <authorList>
            <person name="Fallon T.R."/>
            <person name="Lower S.E."/>
            <person name="Chang C.H."/>
            <person name="Bessho-Uehara M."/>
            <person name="Martin G.J."/>
            <person name="Bewick A.J."/>
            <person name="Behringer M."/>
            <person name="Debat H.J."/>
            <person name="Wong I."/>
            <person name="Day J.C."/>
            <person name="Suvorov A."/>
            <person name="Silva C.J."/>
            <person name="Stanger-Hall K.F."/>
            <person name="Hall D.W."/>
            <person name="Schmitz R.J."/>
            <person name="Nelson D.R."/>
            <person name="Lewis S.M."/>
            <person name="Shigenobu S."/>
            <person name="Bybee S.M."/>
            <person name="Larracuente A.M."/>
            <person name="Oba Y."/>
            <person name="Weng J.K."/>
        </authorList>
    </citation>
    <scope>NUCLEOTIDE SEQUENCE [LARGE SCALE GENOMIC DNA]</scope>
    <source>
        <strain evidence="2">1611_PpyrPB1</strain>
        <tissue evidence="2">Whole body</tissue>
    </source>
</reference>
<proteinExistence type="predicted"/>
<accession>A0A5N4B5R7</accession>
<gene>
    <name evidence="2" type="ORF">PPYR_01864</name>
</gene>
<evidence type="ECO:0000256" key="1">
    <source>
        <dbReference type="SAM" id="MobiDB-lite"/>
    </source>
</evidence>
<keyword evidence="3" id="KW-1185">Reference proteome</keyword>
<sequence length="246" mass="27981">MSRNSHLSLRAPEPTSLSRATAFNKRNVSKFYNNLRSVYEKNNLGPESIFNVDETGVTTAHKPQKIICRKVFGPFKHFYNEHADVWMVNNPGQTISFRNIPELVGHAYSRAFIPSNVTKGFSATGIYPYNPHVFADSNFSCAEVTNRPLNEVSAQTIANTTHQKMRVLTDTPEKLAIEEEFKKRKNKQSGKKKVDSAKRNVFSESQNVLQSKTQELRKSKRKVLSKTYVSEKGSDSENEIEMEEIC</sequence>
<name>A0A5N4B5R7_PHOPY</name>
<comment type="caution">
    <text evidence="2">The sequence shown here is derived from an EMBL/GenBank/DDBJ whole genome shotgun (WGS) entry which is preliminary data.</text>
</comment>
<evidence type="ECO:0000313" key="3">
    <source>
        <dbReference type="Proteomes" id="UP000327044"/>
    </source>
</evidence>